<evidence type="ECO:0000256" key="2">
    <source>
        <dbReference type="SAM" id="Phobius"/>
    </source>
</evidence>
<evidence type="ECO:0000313" key="4">
    <source>
        <dbReference type="EMBL" id="HIW71388.1"/>
    </source>
</evidence>
<keyword evidence="2" id="KW-0812">Transmembrane</keyword>
<evidence type="ECO:0008006" key="6">
    <source>
        <dbReference type="Google" id="ProtNLM"/>
    </source>
</evidence>
<feature type="chain" id="PRO_5039215488" description="LPXTG cell wall anchor domain-containing protein" evidence="3">
    <location>
        <begin position="27"/>
        <end position="134"/>
    </location>
</feature>
<dbReference type="Proteomes" id="UP000886822">
    <property type="component" value="Unassembled WGS sequence"/>
</dbReference>
<gene>
    <name evidence="4" type="ORF">H9875_02050</name>
</gene>
<keyword evidence="2" id="KW-0472">Membrane</keyword>
<comment type="caution">
    <text evidence="4">The sequence shown here is derived from an EMBL/GenBank/DDBJ whole genome shotgun (WGS) entry which is preliminary data.</text>
</comment>
<evidence type="ECO:0000256" key="3">
    <source>
        <dbReference type="SAM" id="SignalP"/>
    </source>
</evidence>
<evidence type="ECO:0000256" key="1">
    <source>
        <dbReference type="SAM" id="MobiDB-lite"/>
    </source>
</evidence>
<reference evidence="4" key="1">
    <citation type="journal article" date="2021" name="PeerJ">
        <title>Extensive microbial diversity within the chicken gut microbiome revealed by metagenomics and culture.</title>
        <authorList>
            <person name="Gilroy R."/>
            <person name="Ravi A."/>
            <person name="Getino M."/>
            <person name="Pursley I."/>
            <person name="Horton D.L."/>
            <person name="Alikhan N.F."/>
            <person name="Baker D."/>
            <person name="Gharbi K."/>
            <person name="Hall N."/>
            <person name="Watson M."/>
            <person name="Adriaenssens E.M."/>
            <person name="Foster-Nyarko E."/>
            <person name="Jarju S."/>
            <person name="Secka A."/>
            <person name="Antonio M."/>
            <person name="Oren A."/>
            <person name="Chaudhuri R.R."/>
            <person name="La Ragione R."/>
            <person name="Hildebrand F."/>
            <person name="Pallen M.J."/>
        </authorList>
    </citation>
    <scope>NUCLEOTIDE SEQUENCE</scope>
    <source>
        <strain evidence="4">CHK173-259</strain>
    </source>
</reference>
<name>A0A9D1QQY4_9LACO</name>
<accession>A0A9D1QQY4</accession>
<feature type="signal peptide" evidence="3">
    <location>
        <begin position="1"/>
        <end position="26"/>
    </location>
</feature>
<evidence type="ECO:0000313" key="5">
    <source>
        <dbReference type="Proteomes" id="UP000886822"/>
    </source>
</evidence>
<feature type="compositionally biased region" description="Polar residues" evidence="1">
    <location>
        <begin position="40"/>
        <end position="51"/>
    </location>
</feature>
<reference evidence="4" key="2">
    <citation type="submission" date="2021-04" db="EMBL/GenBank/DDBJ databases">
        <authorList>
            <person name="Gilroy R."/>
        </authorList>
    </citation>
    <scope>NUCLEOTIDE SEQUENCE</scope>
    <source>
        <strain evidence="4">CHK173-259</strain>
    </source>
</reference>
<feature type="compositionally biased region" description="Polar residues" evidence="1">
    <location>
        <begin position="61"/>
        <end position="90"/>
    </location>
</feature>
<sequence>MRLRKVMLLLLSLGLFGWGITTSANAASDLQQSQYEITLTPPNASSSSSVATGEANDLISGESSTGQGTTVKPTSSSGQSALVAGSQNATAAKPASGRLPQLSEQQWYLFGSLLGVILLLLFWVWKLSRKNRHS</sequence>
<proteinExistence type="predicted"/>
<dbReference type="EMBL" id="DXGJ01000020">
    <property type="protein sequence ID" value="HIW71388.1"/>
    <property type="molecule type" value="Genomic_DNA"/>
</dbReference>
<feature type="transmembrane region" description="Helical" evidence="2">
    <location>
        <begin position="107"/>
        <end position="125"/>
    </location>
</feature>
<protein>
    <recommendedName>
        <fullName evidence="6">LPXTG cell wall anchor domain-containing protein</fullName>
    </recommendedName>
</protein>
<feature type="region of interest" description="Disordered" evidence="1">
    <location>
        <begin position="40"/>
        <end position="98"/>
    </location>
</feature>
<keyword evidence="2" id="KW-1133">Transmembrane helix</keyword>
<organism evidence="4 5">
    <name type="scientific">Candidatus Levilactobacillus faecigallinarum</name>
    <dbReference type="NCBI Taxonomy" id="2838638"/>
    <lineage>
        <taxon>Bacteria</taxon>
        <taxon>Bacillati</taxon>
        <taxon>Bacillota</taxon>
        <taxon>Bacilli</taxon>
        <taxon>Lactobacillales</taxon>
        <taxon>Lactobacillaceae</taxon>
        <taxon>Levilactobacillus</taxon>
    </lineage>
</organism>
<dbReference type="AlphaFoldDB" id="A0A9D1QQY4"/>
<keyword evidence="3" id="KW-0732">Signal</keyword>